<evidence type="ECO:0000313" key="5">
    <source>
        <dbReference type="EMBL" id="CAG6687484.1"/>
    </source>
</evidence>
<dbReference type="PANTHER" id="PTHR44170:SF6">
    <property type="entry name" value="CONTACTIN"/>
    <property type="match status" value="1"/>
</dbReference>
<evidence type="ECO:0000259" key="4">
    <source>
        <dbReference type="PROSITE" id="PS50835"/>
    </source>
</evidence>
<feature type="domain" description="Ig-like" evidence="4">
    <location>
        <begin position="29"/>
        <end position="122"/>
    </location>
</feature>
<dbReference type="EMBL" id="HBUF01281780">
    <property type="protein sequence ID" value="CAG6687484.1"/>
    <property type="molecule type" value="Transcribed_RNA"/>
</dbReference>
<feature type="chain" id="PRO_5034945511" evidence="3">
    <location>
        <begin position="23"/>
        <end position="247"/>
    </location>
</feature>
<keyword evidence="1" id="KW-0677">Repeat</keyword>
<dbReference type="InterPro" id="IPR013783">
    <property type="entry name" value="Ig-like_fold"/>
</dbReference>
<feature type="signal peptide" evidence="3">
    <location>
        <begin position="1"/>
        <end position="22"/>
    </location>
</feature>
<dbReference type="CDD" id="cd00096">
    <property type="entry name" value="Ig"/>
    <property type="match status" value="1"/>
</dbReference>
<name>A0A8D8XA46_9HEMI</name>
<organism evidence="5">
    <name type="scientific">Cacopsylla melanoneura</name>
    <dbReference type="NCBI Taxonomy" id="428564"/>
    <lineage>
        <taxon>Eukaryota</taxon>
        <taxon>Metazoa</taxon>
        <taxon>Ecdysozoa</taxon>
        <taxon>Arthropoda</taxon>
        <taxon>Hexapoda</taxon>
        <taxon>Insecta</taxon>
        <taxon>Pterygota</taxon>
        <taxon>Neoptera</taxon>
        <taxon>Paraneoptera</taxon>
        <taxon>Hemiptera</taxon>
        <taxon>Sternorrhyncha</taxon>
        <taxon>Psylloidea</taxon>
        <taxon>Psyllidae</taxon>
        <taxon>Psyllinae</taxon>
        <taxon>Cacopsylla</taxon>
    </lineage>
</organism>
<feature type="domain" description="Ig-like" evidence="4">
    <location>
        <begin position="129"/>
        <end position="222"/>
    </location>
</feature>
<dbReference type="AlphaFoldDB" id="A0A8D8XA46"/>
<evidence type="ECO:0000256" key="1">
    <source>
        <dbReference type="ARBA" id="ARBA00022737"/>
    </source>
</evidence>
<evidence type="ECO:0000256" key="2">
    <source>
        <dbReference type="ARBA" id="ARBA00023157"/>
    </source>
</evidence>
<protein>
    <submittedName>
        <fullName evidence="5">Down syndrome cell adhesion molecule-like protein Dscam2</fullName>
    </submittedName>
</protein>
<dbReference type="GO" id="GO:0016020">
    <property type="term" value="C:membrane"/>
    <property type="evidence" value="ECO:0007669"/>
    <property type="project" value="UniProtKB-SubCell"/>
</dbReference>
<dbReference type="GO" id="GO:0098609">
    <property type="term" value="P:cell-cell adhesion"/>
    <property type="evidence" value="ECO:0007669"/>
    <property type="project" value="TreeGrafter"/>
</dbReference>
<dbReference type="FunFam" id="2.60.40.10:FF:000310">
    <property type="entry name" value="Down syndrome cell adhesion molecule, isoform D"/>
    <property type="match status" value="1"/>
</dbReference>
<dbReference type="PANTHER" id="PTHR44170">
    <property type="entry name" value="PROTEIN SIDEKICK"/>
    <property type="match status" value="1"/>
</dbReference>
<dbReference type="InterPro" id="IPR007110">
    <property type="entry name" value="Ig-like_dom"/>
</dbReference>
<reference evidence="5" key="1">
    <citation type="submission" date="2021-05" db="EMBL/GenBank/DDBJ databases">
        <authorList>
            <person name="Alioto T."/>
            <person name="Alioto T."/>
            <person name="Gomez Garrido J."/>
        </authorList>
    </citation>
    <scope>NUCLEOTIDE SEQUENCE</scope>
</reference>
<accession>A0A8D8XA46</accession>
<keyword evidence="2" id="KW-1015">Disulfide bond</keyword>
<dbReference type="SUPFAM" id="SSF48726">
    <property type="entry name" value="Immunoglobulin"/>
    <property type="match status" value="2"/>
</dbReference>
<dbReference type="Gene3D" id="2.60.40.10">
    <property type="entry name" value="Immunoglobulins"/>
    <property type="match status" value="2"/>
</dbReference>
<evidence type="ECO:0000256" key="3">
    <source>
        <dbReference type="SAM" id="SignalP"/>
    </source>
</evidence>
<dbReference type="InterPro" id="IPR036179">
    <property type="entry name" value="Ig-like_dom_sf"/>
</dbReference>
<keyword evidence="3" id="KW-0732">Signal</keyword>
<proteinExistence type="predicted"/>
<dbReference type="FunFam" id="2.60.40.10:FF:000230">
    <property type="entry name" value="Down syndrome cell adhesion molecule, isoform D"/>
    <property type="match status" value="1"/>
</dbReference>
<sequence>MGLFSLIVECILLAAYLTSVAAEDDTLGPMYIKEPPNRIDFSNTTGAQVECTARGSPAPEIIWIRSDGTAVGDVPGLRQVLPNGNLVFPPFRAEDYRQEVHAQVYVCMARNSVGSIHSRDVNVRAVVSQQYSTSSEEEYVIKGNSATLKCKIPSFVNDFVSVEAWIDNEGTVYSMQDAKDYDGKYLVLPSGELHIRDVGPEDGYKSYQCRTKHRLTGETRLSATKGRLVITDGSNSSKAHRGKWRFP</sequence>
<dbReference type="PROSITE" id="PS50835">
    <property type="entry name" value="IG_LIKE"/>
    <property type="match status" value="2"/>
</dbReference>